<evidence type="ECO:0000256" key="7">
    <source>
        <dbReference type="ARBA" id="ARBA00022692"/>
    </source>
</evidence>
<keyword evidence="12 14" id="KW-1015">Disulfide bond</keyword>
<evidence type="ECO:0000256" key="9">
    <source>
        <dbReference type="ARBA" id="ARBA00022989"/>
    </source>
</evidence>
<keyword evidence="10" id="KW-0339">Growth factor</keyword>
<dbReference type="EMBL" id="JBHFQA010000008">
    <property type="protein sequence ID" value="KAL2094855.1"/>
    <property type="molecule type" value="Genomic_DNA"/>
</dbReference>
<organism evidence="18 19">
    <name type="scientific">Coilia grayii</name>
    <name type="common">Gray's grenadier anchovy</name>
    <dbReference type="NCBI Taxonomy" id="363190"/>
    <lineage>
        <taxon>Eukaryota</taxon>
        <taxon>Metazoa</taxon>
        <taxon>Chordata</taxon>
        <taxon>Craniata</taxon>
        <taxon>Vertebrata</taxon>
        <taxon>Euteleostomi</taxon>
        <taxon>Actinopterygii</taxon>
        <taxon>Neopterygii</taxon>
        <taxon>Teleostei</taxon>
        <taxon>Clupei</taxon>
        <taxon>Clupeiformes</taxon>
        <taxon>Clupeoidei</taxon>
        <taxon>Engraulidae</taxon>
        <taxon>Coilinae</taxon>
        <taxon>Coilia</taxon>
    </lineage>
</organism>
<keyword evidence="6" id="KW-0358">Heparin-binding</keyword>
<keyword evidence="3" id="KW-1003">Cell membrane</keyword>
<dbReference type="PANTHER" id="PTHR10740:SF4">
    <property type="entry name" value="PROHEPARIN-BINDING EGF-LIKE GROWTH FACTOR"/>
    <property type="match status" value="1"/>
</dbReference>
<keyword evidence="4" id="KW-0964">Secreted</keyword>
<evidence type="ECO:0000256" key="15">
    <source>
        <dbReference type="SAM" id="Phobius"/>
    </source>
</evidence>
<proteinExistence type="predicted"/>
<comment type="subcellular location">
    <subcellularLocation>
        <location evidence="2">Cell membrane</location>
        <topology evidence="2">Single-pass type I membrane protein</topology>
    </subcellularLocation>
    <subcellularLocation>
        <location evidence="1">Secreted</location>
        <location evidence="1">Extracellular space</location>
    </subcellularLocation>
</comment>
<evidence type="ECO:0000256" key="3">
    <source>
        <dbReference type="ARBA" id="ARBA00022475"/>
    </source>
</evidence>
<feature type="disulfide bond" evidence="14">
    <location>
        <begin position="117"/>
        <end position="126"/>
    </location>
</feature>
<keyword evidence="8 16" id="KW-0732">Signal</keyword>
<evidence type="ECO:0000256" key="13">
    <source>
        <dbReference type="ARBA" id="ARBA00040098"/>
    </source>
</evidence>
<dbReference type="GO" id="GO:0005886">
    <property type="term" value="C:plasma membrane"/>
    <property type="evidence" value="ECO:0007669"/>
    <property type="project" value="UniProtKB-SubCell"/>
</dbReference>
<evidence type="ECO:0000256" key="11">
    <source>
        <dbReference type="ARBA" id="ARBA00023136"/>
    </source>
</evidence>
<dbReference type="GO" id="GO:0008201">
    <property type="term" value="F:heparin binding"/>
    <property type="evidence" value="ECO:0007669"/>
    <property type="project" value="UniProtKB-KW"/>
</dbReference>
<evidence type="ECO:0000256" key="14">
    <source>
        <dbReference type="PROSITE-ProRule" id="PRU00076"/>
    </source>
</evidence>
<dbReference type="GO" id="GO:0008083">
    <property type="term" value="F:growth factor activity"/>
    <property type="evidence" value="ECO:0007669"/>
    <property type="project" value="UniProtKB-KW"/>
</dbReference>
<sequence>METGFANNFFCFLVIFRLCSCASIYSRDTSRMGTDSSRSDRLTTFQVEIFASGGYENETDYRAAPTASEQTTIHPSALTAMNRTKNESNPCLDSHKNFCISGTCQYHMDLNSISCKCHPGFEGERCHSISMELIQQRKGYDLTTVIIPVVLSISCLGVFILLLVIRHQKKHKQHEECEEKNNLQMTPFLEL</sequence>
<dbReference type="AlphaFoldDB" id="A0ABD1K6W5"/>
<evidence type="ECO:0000256" key="10">
    <source>
        <dbReference type="ARBA" id="ARBA00023030"/>
    </source>
</evidence>
<reference evidence="18 19" key="1">
    <citation type="submission" date="2024-09" db="EMBL/GenBank/DDBJ databases">
        <title>A chromosome-level genome assembly of Gray's grenadier anchovy, Coilia grayii.</title>
        <authorList>
            <person name="Fu Z."/>
        </authorList>
    </citation>
    <scope>NUCLEOTIDE SEQUENCE [LARGE SCALE GENOMIC DNA]</scope>
    <source>
        <strain evidence="18">G4</strain>
        <tissue evidence="18">Muscle</tissue>
    </source>
</reference>
<evidence type="ECO:0000313" key="19">
    <source>
        <dbReference type="Proteomes" id="UP001591681"/>
    </source>
</evidence>
<feature type="domain" description="EGF-like" evidence="17">
    <location>
        <begin position="87"/>
        <end position="127"/>
    </location>
</feature>
<keyword evidence="5 14" id="KW-0245">EGF-like domain</keyword>
<keyword evidence="11 15" id="KW-0472">Membrane</keyword>
<dbReference type="PANTHER" id="PTHR10740">
    <property type="entry name" value="TRANSFORMING GROWTH FACTOR ALPHA"/>
    <property type="match status" value="1"/>
</dbReference>
<evidence type="ECO:0000256" key="12">
    <source>
        <dbReference type="ARBA" id="ARBA00023157"/>
    </source>
</evidence>
<dbReference type="PROSITE" id="PS50026">
    <property type="entry name" value="EGF_3"/>
    <property type="match status" value="1"/>
</dbReference>
<evidence type="ECO:0000256" key="4">
    <source>
        <dbReference type="ARBA" id="ARBA00022525"/>
    </source>
</evidence>
<evidence type="ECO:0000313" key="18">
    <source>
        <dbReference type="EMBL" id="KAL2094855.1"/>
    </source>
</evidence>
<evidence type="ECO:0000256" key="6">
    <source>
        <dbReference type="ARBA" id="ARBA00022674"/>
    </source>
</evidence>
<dbReference type="PROSITE" id="PS01186">
    <property type="entry name" value="EGF_2"/>
    <property type="match status" value="1"/>
</dbReference>
<feature type="transmembrane region" description="Helical" evidence="15">
    <location>
        <begin position="145"/>
        <end position="165"/>
    </location>
</feature>
<dbReference type="InterPro" id="IPR000742">
    <property type="entry name" value="EGF"/>
</dbReference>
<evidence type="ECO:0000256" key="5">
    <source>
        <dbReference type="ARBA" id="ARBA00022536"/>
    </source>
</evidence>
<gene>
    <name evidence="18" type="ORF">ACEWY4_009574</name>
</gene>
<comment type="caution">
    <text evidence="18">The sequence shown here is derived from an EMBL/GenBank/DDBJ whole genome shotgun (WGS) entry which is preliminary data.</text>
</comment>
<evidence type="ECO:0000256" key="1">
    <source>
        <dbReference type="ARBA" id="ARBA00004239"/>
    </source>
</evidence>
<dbReference type="PROSITE" id="PS00022">
    <property type="entry name" value="EGF_1"/>
    <property type="match status" value="1"/>
</dbReference>
<keyword evidence="7 15" id="KW-0812">Transmembrane</keyword>
<evidence type="ECO:0000256" key="2">
    <source>
        <dbReference type="ARBA" id="ARBA00004251"/>
    </source>
</evidence>
<protein>
    <recommendedName>
        <fullName evidence="13">Proheparin-binding EGF-like growth factor</fullName>
    </recommendedName>
</protein>
<dbReference type="GO" id="GO:0005576">
    <property type="term" value="C:extracellular region"/>
    <property type="evidence" value="ECO:0007669"/>
    <property type="project" value="UniProtKB-SubCell"/>
</dbReference>
<comment type="caution">
    <text evidence="14">Lacks conserved residue(s) required for the propagation of feature annotation.</text>
</comment>
<feature type="signal peptide" evidence="16">
    <location>
        <begin position="1"/>
        <end position="21"/>
    </location>
</feature>
<name>A0ABD1K6W5_9TELE</name>
<accession>A0ABD1K6W5</accession>
<evidence type="ECO:0000256" key="16">
    <source>
        <dbReference type="SAM" id="SignalP"/>
    </source>
</evidence>
<evidence type="ECO:0000259" key="17">
    <source>
        <dbReference type="PROSITE" id="PS50026"/>
    </source>
</evidence>
<dbReference type="Proteomes" id="UP001591681">
    <property type="component" value="Unassembled WGS sequence"/>
</dbReference>
<dbReference type="SUPFAM" id="SSF57196">
    <property type="entry name" value="EGF/Laminin"/>
    <property type="match status" value="1"/>
</dbReference>
<keyword evidence="19" id="KW-1185">Reference proteome</keyword>
<keyword evidence="9 15" id="KW-1133">Transmembrane helix</keyword>
<dbReference type="Gene3D" id="2.10.25.10">
    <property type="entry name" value="Laminin"/>
    <property type="match status" value="1"/>
</dbReference>
<evidence type="ECO:0000256" key="8">
    <source>
        <dbReference type="ARBA" id="ARBA00022729"/>
    </source>
</evidence>
<feature type="chain" id="PRO_5044861250" description="Proheparin-binding EGF-like growth factor" evidence="16">
    <location>
        <begin position="22"/>
        <end position="191"/>
    </location>
</feature>